<gene>
    <name evidence="1" type="ORF">FWILDA_LOCUS19570</name>
</gene>
<comment type="caution">
    <text evidence="1">The sequence shown here is derived from an EMBL/GenBank/DDBJ whole genome shotgun (WGS) entry which is preliminary data.</text>
</comment>
<dbReference type="EMBL" id="CAMKVN010024368">
    <property type="protein sequence ID" value="CAI2200441.1"/>
    <property type="molecule type" value="Genomic_DNA"/>
</dbReference>
<organism evidence="1 2">
    <name type="scientific">Funneliformis geosporum</name>
    <dbReference type="NCBI Taxonomy" id="1117311"/>
    <lineage>
        <taxon>Eukaryota</taxon>
        <taxon>Fungi</taxon>
        <taxon>Fungi incertae sedis</taxon>
        <taxon>Mucoromycota</taxon>
        <taxon>Glomeromycotina</taxon>
        <taxon>Glomeromycetes</taxon>
        <taxon>Glomerales</taxon>
        <taxon>Glomeraceae</taxon>
        <taxon>Funneliformis</taxon>
    </lineage>
</organism>
<name>A0A9W4TAZ7_9GLOM</name>
<evidence type="ECO:0000313" key="2">
    <source>
        <dbReference type="Proteomes" id="UP001153678"/>
    </source>
</evidence>
<protein>
    <submittedName>
        <fullName evidence="1">18229_t:CDS:1</fullName>
    </submittedName>
</protein>
<dbReference type="AlphaFoldDB" id="A0A9W4TAZ7"/>
<dbReference type="Proteomes" id="UP001153678">
    <property type="component" value="Unassembled WGS sequence"/>
</dbReference>
<sequence>KTITITELTEINKLFCEFVTHYEREYIKNNSSQIPAALISYHYLLHISTSIRNTGPAWATWQYCMNRTEMQRLRAYYITALNIHTNQLALITDSVQKYGKLQINGKLAINSKLSNR</sequence>
<feature type="non-terminal residue" evidence="1">
    <location>
        <position position="116"/>
    </location>
</feature>
<keyword evidence="2" id="KW-1185">Reference proteome</keyword>
<accession>A0A9W4TAZ7</accession>
<proteinExistence type="predicted"/>
<reference evidence="1" key="1">
    <citation type="submission" date="2022-08" db="EMBL/GenBank/DDBJ databases">
        <authorList>
            <person name="Kallberg Y."/>
            <person name="Tangrot J."/>
            <person name="Rosling A."/>
        </authorList>
    </citation>
    <scope>NUCLEOTIDE SEQUENCE</scope>
    <source>
        <strain evidence="1">Wild A</strain>
    </source>
</reference>
<dbReference type="OrthoDB" id="2314624at2759"/>
<evidence type="ECO:0000313" key="1">
    <source>
        <dbReference type="EMBL" id="CAI2200441.1"/>
    </source>
</evidence>
<feature type="non-terminal residue" evidence="1">
    <location>
        <position position="1"/>
    </location>
</feature>